<keyword evidence="1" id="KW-1133">Transmembrane helix</keyword>
<comment type="caution">
    <text evidence="2">The sequence shown here is derived from an EMBL/GenBank/DDBJ whole genome shotgun (WGS) entry which is preliminary data.</text>
</comment>
<dbReference type="Proteomes" id="UP001221217">
    <property type="component" value="Unassembled WGS sequence"/>
</dbReference>
<gene>
    <name evidence="2" type="ORF">PQJ61_15120</name>
</gene>
<organism evidence="2 3">
    <name type="scientific">Candidatus Thalassospirochaeta sargassi</name>
    <dbReference type="NCBI Taxonomy" id="3119039"/>
    <lineage>
        <taxon>Bacteria</taxon>
        <taxon>Pseudomonadati</taxon>
        <taxon>Spirochaetota</taxon>
        <taxon>Spirochaetia</taxon>
        <taxon>Spirochaetales</taxon>
        <taxon>Spirochaetaceae</taxon>
        <taxon>Candidatus Thalassospirochaeta</taxon>
    </lineage>
</organism>
<keyword evidence="1" id="KW-0812">Transmembrane</keyword>
<dbReference type="EMBL" id="JAQQAL010000040">
    <property type="protein sequence ID" value="MDC7228093.1"/>
    <property type="molecule type" value="Genomic_DNA"/>
</dbReference>
<dbReference type="AlphaFoldDB" id="A0AAJ1MK07"/>
<reference evidence="2 3" key="1">
    <citation type="submission" date="2022-12" db="EMBL/GenBank/DDBJ databases">
        <title>Metagenome assembled genome from gulf of manar.</title>
        <authorList>
            <person name="Kohli P."/>
            <person name="Pk S."/>
            <person name="Venkata Ramana C."/>
            <person name="Sasikala C."/>
        </authorList>
    </citation>
    <scope>NUCLEOTIDE SEQUENCE [LARGE SCALE GENOMIC DNA]</scope>
    <source>
        <strain evidence="2">JB008</strain>
    </source>
</reference>
<proteinExistence type="predicted"/>
<sequence>MKRKTGVILIIAAVIITGITAALLLWNNSSFPDDFDTFIGMRNDLTTVLQTEAEERKVNRFFEDYRLKLNPLFSFMFRDSELKLHLTSYESELIDTGSISQFEIGDTGVFFDFTFMIRPDENYSLPFFHGDALKALPGVDGALYMDFYAFAHSMSYEVFFGENISLIEEARNLAKPYWKHEGFGELTVHLDDYKSPYRFEILEPENATETERLEYFETARKCFNLYMEAYFNALNTQAGEPSSSDAERNIDSVEAFTEILYKHDSAVKMGKMIFPEEDFDRYFLEGFWGVE</sequence>
<evidence type="ECO:0000313" key="2">
    <source>
        <dbReference type="EMBL" id="MDC7228093.1"/>
    </source>
</evidence>
<evidence type="ECO:0000313" key="3">
    <source>
        <dbReference type="Proteomes" id="UP001221217"/>
    </source>
</evidence>
<keyword evidence="1" id="KW-0472">Membrane</keyword>
<feature type="transmembrane region" description="Helical" evidence="1">
    <location>
        <begin position="7"/>
        <end position="26"/>
    </location>
</feature>
<dbReference type="Gene3D" id="3.40.1500.20">
    <property type="match status" value="1"/>
</dbReference>
<name>A0AAJ1MK07_9SPIO</name>
<accession>A0AAJ1MK07</accession>
<protein>
    <submittedName>
        <fullName evidence="2">Uncharacterized protein</fullName>
    </submittedName>
</protein>
<evidence type="ECO:0000256" key="1">
    <source>
        <dbReference type="SAM" id="Phobius"/>
    </source>
</evidence>